<dbReference type="AlphaFoldDB" id="A0A9W6WLY9"/>
<keyword evidence="3" id="KW-1185">Reference proteome</keyword>
<feature type="region of interest" description="Disordered" evidence="1">
    <location>
        <begin position="1"/>
        <end position="48"/>
    </location>
</feature>
<organism evidence="2 3">
    <name type="scientific">Phytophthora fragariaefolia</name>
    <dbReference type="NCBI Taxonomy" id="1490495"/>
    <lineage>
        <taxon>Eukaryota</taxon>
        <taxon>Sar</taxon>
        <taxon>Stramenopiles</taxon>
        <taxon>Oomycota</taxon>
        <taxon>Peronosporomycetes</taxon>
        <taxon>Peronosporales</taxon>
        <taxon>Peronosporaceae</taxon>
        <taxon>Phytophthora</taxon>
    </lineage>
</organism>
<accession>A0A9W6WLY9</accession>
<feature type="compositionally biased region" description="Polar residues" evidence="1">
    <location>
        <begin position="27"/>
        <end position="45"/>
    </location>
</feature>
<proteinExistence type="predicted"/>
<feature type="compositionally biased region" description="Basic and acidic residues" evidence="1">
    <location>
        <begin position="10"/>
        <end position="21"/>
    </location>
</feature>
<dbReference type="Proteomes" id="UP001165121">
    <property type="component" value="Unassembled WGS sequence"/>
</dbReference>
<name>A0A9W6WLY9_9STRA</name>
<sequence length="68" mass="7484">MAQGDTELGPEGHELSDESPEHCVGTPGNSFTQDDMDNGSPNSRADTVLTKEELIHEVFRVMERVGWP</sequence>
<evidence type="ECO:0000313" key="2">
    <source>
        <dbReference type="EMBL" id="GMF18638.1"/>
    </source>
</evidence>
<evidence type="ECO:0000256" key="1">
    <source>
        <dbReference type="SAM" id="MobiDB-lite"/>
    </source>
</evidence>
<protein>
    <submittedName>
        <fullName evidence="2">Unnamed protein product</fullName>
    </submittedName>
</protein>
<gene>
    <name evidence="2" type="ORF">Pfra01_000169400</name>
</gene>
<reference evidence="2" key="1">
    <citation type="submission" date="2023-04" db="EMBL/GenBank/DDBJ databases">
        <title>Phytophthora fragariaefolia NBRC 109709.</title>
        <authorList>
            <person name="Ichikawa N."/>
            <person name="Sato H."/>
            <person name="Tonouchi N."/>
        </authorList>
    </citation>
    <scope>NUCLEOTIDE SEQUENCE</scope>
    <source>
        <strain evidence="2">NBRC 109709</strain>
    </source>
</reference>
<comment type="caution">
    <text evidence="2">The sequence shown here is derived from an EMBL/GenBank/DDBJ whole genome shotgun (WGS) entry which is preliminary data.</text>
</comment>
<evidence type="ECO:0000313" key="3">
    <source>
        <dbReference type="Proteomes" id="UP001165121"/>
    </source>
</evidence>
<dbReference type="EMBL" id="BSXT01000136">
    <property type="protein sequence ID" value="GMF18638.1"/>
    <property type="molecule type" value="Genomic_DNA"/>
</dbReference>